<evidence type="ECO:0000313" key="6">
    <source>
        <dbReference type="Proteomes" id="UP000307517"/>
    </source>
</evidence>
<reference evidence="4 6" key="2">
    <citation type="submission" date="2019-04" db="EMBL/GenBank/DDBJ databases">
        <title>Genome Announcement to Ensure Probiotic Safety of Lactobacillus rhamnosus UBLR-58.</title>
        <authorList>
            <person name="Sulthana A."/>
            <person name="Lakshmi S.G."/>
            <person name="Madempudi R.S."/>
        </authorList>
    </citation>
    <scope>NUCLEOTIDE SEQUENCE [LARGE SCALE GENOMIC DNA]</scope>
    <source>
        <strain evidence="4 6">UBLR-58</strain>
    </source>
</reference>
<keyword evidence="1" id="KW-0472">Membrane</keyword>
<feature type="transmembrane region" description="Helical" evidence="1">
    <location>
        <begin position="56"/>
        <end position="75"/>
    </location>
</feature>
<feature type="transmembrane region" description="Helical" evidence="1">
    <location>
        <begin position="96"/>
        <end position="119"/>
    </location>
</feature>
<evidence type="ECO:0000313" key="4">
    <source>
        <dbReference type="EMBL" id="THC81360.1"/>
    </source>
</evidence>
<dbReference type="Proteomes" id="UP000307517">
    <property type="component" value="Unassembled WGS sequence"/>
</dbReference>
<evidence type="ECO:0000313" key="5">
    <source>
        <dbReference type="Proteomes" id="UP000234212"/>
    </source>
</evidence>
<evidence type="ECO:0000256" key="1">
    <source>
        <dbReference type="SAM" id="Phobius"/>
    </source>
</evidence>
<dbReference type="RefSeq" id="WP_005690104.1">
    <property type="nucleotide sequence ID" value="NZ_CABHIZ010000013.1"/>
</dbReference>
<accession>A0A249DA59</accession>
<sequence>MKIRKYQLFLHFISRWQSILFLMTVLVFALTFVLAGIMTGRFEISQLDANISVQRAFGQVIFYLPIVGMMTFLLVSQAQNTSLLIRIGSRSLIAKYILRGLFYLDLVISVAVWMVWITAVLFLSRGQGGMTSVAANANLLMNIFTGLFLYTLMILALCIVFRSRVIGISLGLSLIICFYIVPFVNLTEVANLVTPKLTKDAIWPINIARQWLAIFIGAQIITILFNHVRLPVEG</sequence>
<feature type="transmembrane region" description="Helical" evidence="1">
    <location>
        <begin position="168"/>
        <end position="187"/>
    </location>
</feature>
<dbReference type="GeneID" id="69830773"/>
<keyword evidence="1" id="KW-0812">Transmembrane</keyword>
<reference evidence="2 7" key="3">
    <citation type="submission" date="2020-07" db="EMBL/GenBank/DDBJ databases">
        <title>Organ Donor 1.</title>
        <authorList>
            <person name="Marsh A.J."/>
            <person name="Azcarate-Peril M.A."/>
        </authorList>
    </citation>
    <scope>NUCLEOTIDE SEQUENCE [LARGE SCALE GENOMIC DNA]</scope>
    <source>
        <strain evidence="2 7">AMC0712</strain>
    </source>
</reference>
<feature type="transmembrane region" description="Helical" evidence="1">
    <location>
        <begin position="139"/>
        <end position="161"/>
    </location>
</feature>
<name>A0A249DA59_LACRH</name>
<dbReference type="EMBL" id="PKJX01000002">
    <property type="protein sequence ID" value="PLA57258.1"/>
    <property type="molecule type" value="Genomic_DNA"/>
</dbReference>
<dbReference type="EMBL" id="JACCKI010000001">
    <property type="protein sequence ID" value="NZA03964.1"/>
    <property type="molecule type" value="Genomic_DNA"/>
</dbReference>
<dbReference type="AlphaFoldDB" id="A0A249DA59"/>
<evidence type="ECO:0000313" key="7">
    <source>
        <dbReference type="Proteomes" id="UP000552935"/>
    </source>
</evidence>
<dbReference type="EMBL" id="SSHM01000001">
    <property type="protein sequence ID" value="THC81360.1"/>
    <property type="molecule type" value="Genomic_DNA"/>
</dbReference>
<comment type="caution">
    <text evidence="2">The sequence shown here is derived from an EMBL/GenBank/DDBJ whole genome shotgun (WGS) entry which is preliminary data.</text>
</comment>
<evidence type="ECO:0000313" key="3">
    <source>
        <dbReference type="EMBL" id="PLA57258.1"/>
    </source>
</evidence>
<reference evidence="3 5" key="1">
    <citation type="submission" date="2017-12" db="EMBL/GenBank/DDBJ databases">
        <title>Phylogenetic diversity of female urinary microbiome.</title>
        <authorList>
            <person name="Thomas-White K."/>
            <person name="Wolfe A.J."/>
        </authorList>
    </citation>
    <scope>NUCLEOTIDE SEQUENCE [LARGE SCALE GENOMIC DNA]</scope>
    <source>
        <strain evidence="3 5">UMB0004</strain>
    </source>
</reference>
<gene>
    <name evidence="3" type="ORF">CYJ91_05470</name>
    <name evidence="4" type="ORF">E6L36_13905</name>
    <name evidence="2" type="ORF">H0N82_02240</name>
</gene>
<feature type="transmembrane region" description="Helical" evidence="1">
    <location>
        <begin position="20"/>
        <end position="44"/>
    </location>
</feature>
<keyword evidence="1" id="KW-1133">Transmembrane helix</keyword>
<proteinExistence type="predicted"/>
<protein>
    <submittedName>
        <fullName evidence="2">Uncharacterized protein</fullName>
    </submittedName>
</protein>
<organism evidence="2 7">
    <name type="scientific">Lacticaseibacillus rhamnosus</name>
    <name type="common">Lactobacillus rhamnosus</name>
    <dbReference type="NCBI Taxonomy" id="47715"/>
    <lineage>
        <taxon>Bacteria</taxon>
        <taxon>Bacillati</taxon>
        <taxon>Bacillota</taxon>
        <taxon>Bacilli</taxon>
        <taxon>Lactobacillales</taxon>
        <taxon>Lactobacillaceae</taxon>
        <taxon>Lacticaseibacillus</taxon>
    </lineage>
</organism>
<dbReference type="Proteomes" id="UP000234212">
    <property type="component" value="Unassembled WGS sequence"/>
</dbReference>
<dbReference type="Proteomes" id="UP000552935">
    <property type="component" value="Unassembled WGS sequence"/>
</dbReference>
<feature type="transmembrane region" description="Helical" evidence="1">
    <location>
        <begin position="207"/>
        <end position="228"/>
    </location>
</feature>
<evidence type="ECO:0000313" key="2">
    <source>
        <dbReference type="EMBL" id="NZA03964.1"/>
    </source>
</evidence>